<comment type="similarity">
    <text evidence="1 4">Belongs to the ATG13 family. Fungi subfamily.</text>
</comment>
<feature type="compositionally biased region" description="Polar residues" evidence="5">
    <location>
        <begin position="479"/>
        <end position="505"/>
    </location>
</feature>
<feature type="region of interest" description="Disordered" evidence="5">
    <location>
        <begin position="628"/>
        <end position="709"/>
    </location>
</feature>
<dbReference type="GO" id="GO:0000407">
    <property type="term" value="C:phagophore assembly site"/>
    <property type="evidence" value="ECO:0007669"/>
    <property type="project" value="TreeGrafter"/>
</dbReference>
<feature type="compositionally biased region" description="Polar residues" evidence="5">
    <location>
        <begin position="234"/>
        <end position="245"/>
    </location>
</feature>
<dbReference type="OrthoDB" id="4089147at2759"/>
<dbReference type="InterPro" id="IPR036570">
    <property type="entry name" value="HORMA_dom_sf"/>
</dbReference>
<feature type="compositionally biased region" description="Low complexity" evidence="5">
    <location>
        <begin position="635"/>
        <end position="651"/>
    </location>
</feature>
<name>A0A9W6YUR7_AMBMO</name>
<evidence type="ECO:0000256" key="3">
    <source>
        <dbReference type="ARBA" id="ARBA00023006"/>
    </source>
</evidence>
<feature type="compositionally biased region" description="Basic and acidic residues" evidence="5">
    <location>
        <begin position="175"/>
        <end position="188"/>
    </location>
</feature>
<evidence type="ECO:0000313" key="8">
    <source>
        <dbReference type="Proteomes" id="UP001165063"/>
    </source>
</evidence>
<comment type="caution">
    <text evidence="7">The sequence shown here is derived from an EMBL/GenBank/DDBJ whole genome shotgun (WGS) entry which is preliminary data.</text>
</comment>
<keyword evidence="3 4" id="KW-0072">Autophagy</keyword>
<feature type="compositionally biased region" description="Low complexity" evidence="5">
    <location>
        <begin position="219"/>
        <end position="233"/>
    </location>
</feature>
<dbReference type="AlphaFoldDB" id="A0A9W6YUR7"/>
<dbReference type="Pfam" id="PF10033">
    <property type="entry name" value="ATG13"/>
    <property type="match status" value="1"/>
</dbReference>
<dbReference type="GO" id="GO:0000423">
    <property type="term" value="P:mitophagy"/>
    <property type="evidence" value="ECO:0007669"/>
    <property type="project" value="TreeGrafter"/>
</dbReference>
<accession>A0A9W6YUR7</accession>
<feature type="compositionally biased region" description="Low complexity" evidence="5">
    <location>
        <begin position="670"/>
        <end position="680"/>
    </location>
</feature>
<feature type="region of interest" description="Disordered" evidence="5">
    <location>
        <begin position="171"/>
        <end position="252"/>
    </location>
</feature>
<dbReference type="Gene3D" id="3.30.900.10">
    <property type="entry name" value="HORMA domain"/>
    <property type="match status" value="1"/>
</dbReference>
<feature type="region of interest" description="Disordered" evidence="5">
    <location>
        <begin position="475"/>
        <end position="535"/>
    </location>
</feature>
<dbReference type="GO" id="GO:0034727">
    <property type="term" value="P:piecemeal microautophagy of the nucleus"/>
    <property type="evidence" value="ECO:0007669"/>
    <property type="project" value="TreeGrafter"/>
</dbReference>
<evidence type="ECO:0000256" key="5">
    <source>
        <dbReference type="SAM" id="MobiDB-lite"/>
    </source>
</evidence>
<dbReference type="GO" id="GO:0034497">
    <property type="term" value="P:protein localization to phagophore assembly site"/>
    <property type="evidence" value="ECO:0007669"/>
    <property type="project" value="TreeGrafter"/>
</dbReference>
<sequence length="874" mass="94016">MSSIYKRMIVLFRALYMLVRLLPTYKLMNRLSKNTETTNPIPIKIMTKVLNGNKTINSKGRIGLSKRILGHNDGKSHLNSKKLDPIITTIGAMKLSVSYRTNCDFYIEDKDDDLPVPMIQDQYQQQPPIHMQELPKYTSVANEIPTTTSPSSHKTQPRDITPVSIAVHTQNVADDTDRVSLHSPTIEHHKSRLSETPSMGHSPGRRRSSNRSVPLFKVGSLASSASPPSGSILQVSQPSSSNHTTLKPIPVSITKNNSAASLVATLRQHRESLPRSVSSTANNYFVNASGGSGGSAERLAGVGLESTAIGVPSSQPMTSTSSKFSSSFGNRFKGSSRNNSIDSHVAGALANPVLQNFRARNKSMSGSPPDPSNSLYIDDDIDTFMRLIDSRPDLRFASSRGNTSRNTSSGINVSSQVENSLNNFKSMKKSNDQLFNNFETSILATRSNDSNLDSIGSFQPSISCSVQLQQSKDRKFASLSRNNSTSSNYSPSQILKASAPSSTVMTPAHSYANRFSSSPPNTGGGAGSGPSPGINVFLKQQHRRSSTASTASNFPSISEAIEGIPIGPANYPSSSAGSRTSVSAINVGGVDPANIPLPPSMRNSSPRSAAFSALSSINRSLSSHNITKQLSTSNGGQQSQAQAQLQALSQGMSRRQPSESRGREGLTHRSSSSSATNNTAGGYGSLTQPAQYRHHHSTSSSETGTTGSRVKLLDPEMLKLRSFNQQVFESDDDDDDEEEETSRDVHGNHHGLQVDADLAPIEQQSQHQSLLQRDHNGKSNVHRIIGAAAVGPYSMPSNASRTAMLKLGHERGSSNSVSVYGSSGYHQNHHSLSSNPNRLSMGYGGSDAANHEDDEDDLLFAMSDMTLAKNNLEF</sequence>
<evidence type="ECO:0000256" key="2">
    <source>
        <dbReference type="ARBA" id="ARBA00013801"/>
    </source>
</evidence>
<feature type="region of interest" description="Disordered" evidence="5">
    <location>
        <begin position="822"/>
        <end position="850"/>
    </location>
</feature>
<feature type="region of interest" description="Disordered" evidence="5">
    <location>
        <begin position="311"/>
        <end position="331"/>
    </location>
</feature>
<evidence type="ECO:0000259" key="6">
    <source>
        <dbReference type="Pfam" id="PF10033"/>
    </source>
</evidence>
<reference evidence="7" key="1">
    <citation type="submission" date="2023-04" db="EMBL/GenBank/DDBJ databases">
        <title>Ambrosiozyma monospora NBRC 1965.</title>
        <authorList>
            <person name="Ichikawa N."/>
            <person name="Sato H."/>
            <person name="Tonouchi N."/>
        </authorList>
    </citation>
    <scope>NUCLEOTIDE SEQUENCE</scope>
    <source>
        <strain evidence="7">NBRC 1965</strain>
    </source>
</reference>
<organism evidence="7 8">
    <name type="scientific">Ambrosiozyma monospora</name>
    <name type="common">Yeast</name>
    <name type="synonym">Endomycopsis monosporus</name>
    <dbReference type="NCBI Taxonomy" id="43982"/>
    <lineage>
        <taxon>Eukaryota</taxon>
        <taxon>Fungi</taxon>
        <taxon>Dikarya</taxon>
        <taxon>Ascomycota</taxon>
        <taxon>Saccharomycotina</taxon>
        <taxon>Pichiomycetes</taxon>
        <taxon>Pichiales</taxon>
        <taxon>Pichiaceae</taxon>
        <taxon>Ambrosiozyma</taxon>
    </lineage>
</organism>
<proteinExistence type="inferred from homology"/>
<dbReference type="EMBL" id="BSXU01002334">
    <property type="protein sequence ID" value="GMG36595.1"/>
    <property type="molecule type" value="Genomic_DNA"/>
</dbReference>
<keyword evidence="8" id="KW-1185">Reference proteome</keyword>
<dbReference type="GO" id="GO:1990316">
    <property type="term" value="C:Atg1/ULK1 kinase complex"/>
    <property type="evidence" value="ECO:0007669"/>
    <property type="project" value="InterPro"/>
</dbReference>
<feature type="compositionally biased region" description="Low complexity" evidence="5">
    <location>
        <begin position="698"/>
        <end position="708"/>
    </location>
</feature>
<feature type="compositionally biased region" description="Basic and acidic residues" evidence="5">
    <location>
        <begin position="656"/>
        <end position="667"/>
    </location>
</feature>
<evidence type="ECO:0000256" key="4">
    <source>
        <dbReference type="RuleBase" id="RU361214"/>
    </source>
</evidence>
<protein>
    <recommendedName>
        <fullName evidence="2 4">Autophagy-related protein 13</fullName>
    </recommendedName>
</protein>
<feature type="region of interest" description="Disordered" evidence="5">
    <location>
        <begin position="727"/>
        <end position="750"/>
    </location>
</feature>
<dbReference type="InterPro" id="IPR018731">
    <property type="entry name" value="Atg13_N"/>
</dbReference>
<dbReference type="PANTHER" id="PTHR13430">
    <property type="match status" value="1"/>
</dbReference>
<dbReference type="InterPro" id="IPR040182">
    <property type="entry name" value="ATG13"/>
</dbReference>
<evidence type="ECO:0000256" key="1">
    <source>
        <dbReference type="ARBA" id="ARBA00005246"/>
    </source>
</evidence>
<feature type="compositionally biased region" description="Acidic residues" evidence="5">
    <location>
        <begin position="729"/>
        <end position="741"/>
    </location>
</feature>
<dbReference type="Gene3D" id="6.10.140.1900">
    <property type="match status" value="1"/>
</dbReference>
<dbReference type="Proteomes" id="UP001165063">
    <property type="component" value="Unassembled WGS sequence"/>
</dbReference>
<gene>
    <name evidence="7" type="ORF">Amon01_000469800</name>
</gene>
<evidence type="ECO:0000313" key="7">
    <source>
        <dbReference type="EMBL" id="GMG36595.1"/>
    </source>
</evidence>
<dbReference type="GO" id="GO:0005829">
    <property type="term" value="C:cytosol"/>
    <property type="evidence" value="ECO:0007669"/>
    <property type="project" value="TreeGrafter"/>
</dbReference>
<feature type="domain" description="Autophagy-related protein 13 N-terminal" evidence="6">
    <location>
        <begin position="2"/>
        <end position="105"/>
    </location>
</feature>
<dbReference type="PANTHER" id="PTHR13430:SF4">
    <property type="entry name" value="AUTOPHAGY-RELATED PROTEIN 13"/>
    <property type="match status" value="1"/>
</dbReference>
<feature type="compositionally biased region" description="Low complexity" evidence="5">
    <location>
        <begin position="312"/>
        <end position="331"/>
    </location>
</feature>